<dbReference type="GeneID" id="25726209"/>
<feature type="compositionally biased region" description="Gly residues" evidence="2">
    <location>
        <begin position="149"/>
        <end position="162"/>
    </location>
</feature>
<evidence type="ECO:0000256" key="2">
    <source>
        <dbReference type="SAM" id="MobiDB-lite"/>
    </source>
</evidence>
<proteinExistence type="predicted"/>
<evidence type="ECO:0000313" key="3">
    <source>
        <dbReference type="EMBL" id="KIZ07875.1"/>
    </source>
</evidence>
<name>A0A0D2MZM1_9CHLO</name>
<feature type="region of interest" description="Disordered" evidence="2">
    <location>
        <begin position="140"/>
        <end position="170"/>
    </location>
</feature>
<keyword evidence="4" id="KW-1185">Reference proteome</keyword>
<organism evidence="3 4">
    <name type="scientific">Monoraphidium neglectum</name>
    <dbReference type="NCBI Taxonomy" id="145388"/>
    <lineage>
        <taxon>Eukaryota</taxon>
        <taxon>Viridiplantae</taxon>
        <taxon>Chlorophyta</taxon>
        <taxon>core chlorophytes</taxon>
        <taxon>Chlorophyceae</taxon>
        <taxon>CS clade</taxon>
        <taxon>Sphaeropleales</taxon>
        <taxon>Selenastraceae</taxon>
        <taxon>Monoraphidium</taxon>
    </lineage>
</organism>
<evidence type="ECO:0000256" key="1">
    <source>
        <dbReference type="SAM" id="Coils"/>
    </source>
</evidence>
<gene>
    <name evidence="3" type="ORF">MNEG_0091</name>
</gene>
<keyword evidence="1" id="KW-0175">Coiled coil</keyword>
<reference evidence="3 4" key="1">
    <citation type="journal article" date="2013" name="BMC Genomics">
        <title>Reconstruction of the lipid metabolism for the microalga Monoraphidium neglectum from its genome sequence reveals characteristics suitable for biofuel production.</title>
        <authorList>
            <person name="Bogen C."/>
            <person name="Al-Dilaimi A."/>
            <person name="Albersmeier A."/>
            <person name="Wichmann J."/>
            <person name="Grundmann M."/>
            <person name="Rupp O."/>
            <person name="Lauersen K.J."/>
            <person name="Blifernez-Klassen O."/>
            <person name="Kalinowski J."/>
            <person name="Goesmann A."/>
            <person name="Mussgnug J.H."/>
            <person name="Kruse O."/>
        </authorList>
    </citation>
    <scope>NUCLEOTIDE SEQUENCE [LARGE SCALE GENOMIC DNA]</scope>
    <source>
        <strain evidence="3 4">SAG 48.87</strain>
    </source>
</reference>
<dbReference type="EMBL" id="KK100227">
    <property type="protein sequence ID" value="KIZ07875.1"/>
    <property type="molecule type" value="Genomic_DNA"/>
</dbReference>
<dbReference type="RefSeq" id="XP_013906894.1">
    <property type="nucleotide sequence ID" value="XM_014051440.1"/>
</dbReference>
<evidence type="ECO:0000313" key="4">
    <source>
        <dbReference type="Proteomes" id="UP000054498"/>
    </source>
</evidence>
<accession>A0A0D2MZM1</accession>
<dbReference type="AlphaFoldDB" id="A0A0D2MZM1"/>
<dbReference type="KEGG" id="mng:MNEG_0091"/>
<feature type="region of interest" description="Disordered" evidence="2">
    <location>
        <begin position="225"/>
        <end position="289"/>
    </location>
</feature>
<sequence>MAEQLEEALRERALQVMTQHQAGIRTAEEALERALSELAKLRAREERRLAERLQRLRERHEQQRQQLAREYEQQVAELDKRSQASAEQAEAECARAISAAAEVLGQRLGASAAPSSAAGPSVERGQQHLAIGMVSAPRITLASSSGSGSSDGGDGPGDGEGGAPAWHRRQPSLQGCDHQALLRQQVLQNARGPPSGSIFAAGSNSSTPRRRLEAAFAAAVVERGQRVATTDAHGAGNSNGVKDKGRKEGASIGRSPSGWGAAGSYPRFRGNVRAPTSSRGDGGSGSSVRRTYTDLMATASGRWLADGGRAGHLLSGDSD</sequence>
<feature type="coiled-coil region" evidence="1">
    <location>
        <begin position="17"/>
        <end position="88"/>
    </location>
</feature>
<protein>
    <submittedName>
        <fullName evidence="3">Uncharacterized protein</fullName>
    </submittedName>
</protein>
<feature type="region of interest" description="Disordered" evidence="2">
    <location>
        <begin position="190"/>
        <end position="210"/>
    </location>
</feature>
<dbReference type="Proteomes" id="UP000054498">
    <property type="component" value="Unassembled WGS sequence"/>
</dbReference>